<comment type="caution">
    <text evidence="3">The sequence shown here is derived from an EMBL/GenBank/DDBJ whole genome shotgun (WGS) entry which is preliminary data.</text>
</comment>
<evidence type="ECO:0000256" key="1">
    <source>
        <dbReference type="SAM" id="MobiDB-lite"/>
    </source>
</evidence>
<accession>A0A916ZTG8</accession>
<dbReference type="EMBL" id="BMJM01000005">
    <property type="protein sequence ID" value="GGE12382.1"/>
    <property type="molecule type" value="Genomic_DNA"/>
</dbReference>
<dbReference type="Proteomes" id="UP000635071">
    <property type="component" value="Unassembled WGS sequence"/>
</dbReference>
<gene>
    <name evidence="3" type="ORF">GCM10011529_18420</name>
</gene>
<keyword evidence="4" id="KW-1185">Reference proteome</keyword>
<feature type="region of interest" description="Disordered" evidence="1">
    <location>
        <begin position="32"/>
        <end position="58"/>
    </location>
</feature>
<protein>
    <submittedName>
        <fullName evidence="3">Uncharacterized protein</fullName>
    </submittedName>
</protein>
<evidence type="ECO:0000313" key="3">
    <source>
        <dbReference type="EMBL" id="GGE12382.1"/>
    </source>
</evidence>
<feature type="chain" id="PRO_5037117010" evidence="2">
    <location>
        <begin position="23"/>
        <end position="170"/>
    </location>
</feature>
<dbReference type="RefSeq" id="WP_188762645.1">
    <property type="nucleotide sequence ID" value="NZ_BMJM01000005.1"/>
</dbReference>
<reference evidence="3" key="2">
    <citation type="submission" date="2020-09" db="EMBL/GenBank/DDBJ databases">
        <authorList>
            <person name="Sun Q."/>
            <person name="Zhou Y."/>
        </authorList>
    </citation>
    <scope>NUCLEOTIDE SEQUENCE</scope>
    <source>
        <strain evidence="3">CGMCC 1.15519</strain>
    </source>
</reference>
<evidence type="ECO:0000313" key="4">
    <source>
        <dbReference type="Proteomes" id="UP000635071"/>
    </source>
</evidence>
<organism evidence="3 4">
    <name type="scientific">Sandarakinorhabdus glacialis</name>
    <dbReference type="NCBI Taxonomy" id="1614636"/>
    <lineage>
        <taxon>Bacteria</taxon>
        <taxon>Pseudomonadati</taxon>
        <taxon>Pseudomonadota</taxon>
        <taxon>Alphaproteobacteria</taxon>
        <taxon>Sphingomonadales</taxon>
        <taxon>Sphingosinicellaceae</taxon>
        <taxon>Sandarakinorhabdus</taxon>
    </lineage>
</organism>
<proteinExistence type="predicted"/>
<name>A0A916ZTG8_9SPHN</name>
<sequence length="170" mass="17813">MTFVVRQIFGLAACGVLAIAGALPLAAAAAAQPGEPRSPAGERAAGDKQASERAASESLGGAWGRMTVLPGGPVDMRPVPPRKGRDRCIAMNGIAGAQMFGDRAMELTMRNGGRFRLFFSSECPALSFYQGFYYRRSKAGQLCAGRDAIGARSGGECAIASIIAMPKTRR</sequence>
<keyword evidence="2" id="KW-0732">Signal</keyword>
<evidence type="ECO:0000256" key="2">
    <source>
        <dbReference type="SAM" id="SignalP"/>
    </source>
</evidence>
<feature type="compositionally biased region" description="Basic and acidic residues" evidence="1">
    <location>
        <begin position="44"/>
        <end position="55"/>
    </location>
</feature>
<reference evidence="3" key="1">
    <citation type="journal article" date="2014" name="Int. J. Syst. Evol. Microbiol.">
        <title>Complete genome sequence of Corynebacterium casei LMG S-19264T (=DSM 44701T), isolated from a smear-ripened cheese.</title>
        <authorList>
            <consortium name="US DOE Joint Genome Institute (JGI-PGF)"/>
            <person name="Walter F."/>
            <person name="Albersmeier A."/>
            <person name="Kalinowski J."/>
            <person name="Ruckert C."/>
        </authorList>
    </citation>
    <scope>NUCLEOTIDE SEQUENCE</scope>
    <source>
        <strain evidence="3">CGMCC 1.15519</strain>
    </source>
</reference>
<dbReference type="AlphaFoldDB" id="A0A916ZTG8"/>
<feature type="signal peptide" evidence="2">
    <location>
        <begin position="1"/>
        <end position="22"/>
    </location>
</feature>